<comment type="caution">
    <text evidence="1">The sequence shown here is derived from an EMBL/GenBank/DDBJ whole genome shotgun (WGS) entry which is preliminary data.</text>
</comment>
<evidence type="ECO:0000313" key="1">
    <source>
        <dbReference type="EMBL" id="KYH14196.1"/>
    </source>
</evidence>
<dbReference type="RefSeq" id="WP_061854382.1">
    <property type="nucleotide sequence ID" value="NZ_LUGM01000002.1"/>
</dbReference>
<evidence type="ECO:0000313" key="2">
    <source>
        <dbReference type="Proteomes" id="UP000075418"/>
    </source>
</evidence>
<dbReference type="Proteomes" id="UP000075418">
    <property type="component" value="Unassembled WGS sequence"/>
</dbReference>
<dbReference type="AlphaFoldDB" id="A0A151A4B9"/>
<dbReference type="InterPro" id="IPR010461">
    <property type="entry name" value="ComK"/>
</dbReference>
<gene>
    <name evidence="1" type="ORF">A0131_05315</name>
</gene>
<sequence length="142" mass="17026">MTEYQDLLFIKTHEGNEIQTLCRYKTHDYVYPTVIKNVLTYYLELHNKSLTIQTKVAKRLLDINKLVPIYIHKQLVLFPIKQKRAPIQYYINAHFIIGIKSKRNLSTIQFENGHYLMVDEQFYLVLKKWKESCALKYLLTKN</sequence>
<dbReference type="GO" id="GO:0030420">
    <property type="term" value="P:establishment of competence for transformation"/>
    <property type="evidence" value="ECO:0007669"/>
    <property type="project" value="InterPro"/>
</dbReference>
<reference evidence="1 2" key="1">
    <citation type="submission" date="2016-02" db="EMBL/GenBank/DDBJ databases">
        <title>Draft genome sequence of hydrocarbon degrading Staphylococcus saprophyticus Strain CNV2, isolated from crude-oil contaminated soil from Noonmati Oil Refinery, Guwahati, Assam, India.</title>
        <authorList>
            <person name="Mukherjee A."/>
            <person name="Chettri B."/>
            <person name="Langpoklakpam J."/>
            <person name="Singh A.K."/>
            <person name="Chattopadhyay D.J."/>
        </authorList>
    </citation>
    <scope>NUCLEOTIDE SEQUENCE [LARGE SCALE GENOMIC DNA]</scope>
    <source>
        <strain evidence="1 2">CNV2</strain>
    </source>
</reference>
<name>A0A151A4B9_9STAP</name>
<dbReference type="Pfam" id="PF06338">
    <property type="entry name" value="ComK"/>
    <property type="match status" value="1"/>
</dbReference>
<accession>A0A151A4B9</accession>
<proteinExistence type="predicted"/>
<protein>
    <recommendedName>
        <fullName evidence="3">Competence protein ComK</fullName>
    </recommendedName>
</protein>
<organism evidence="1 2">
    <name type="scientific">Staphylococcus kloosii</name>
    <dbReference type="NCBI Taxonomy" id="29384"/>
    <lineage>
        <taxon>Bacteria</taxon>
        <taxon>Bacillati</taxon>
        <taxon>Bacillota</taxon>
        <taxon>Bacilli</taxon>
        <taxon>Bacillales</taxon>
        <taxon>Staphylococcaceae</taxon>
        <taxon>Staphylococcus</taxon>
    </lineage>
</organism>
<evidence type="ECO:0008006" key="3">
    <source>
        <dbReference type="Google" id="ProtNLM"/>
    </source>
</evidence>
<dbReference type="EMBL" id="LUGM01000002">
    <property type="protein sequence ID" value="KYH14196.1"/>
    <property type="molecule type" value="Genomic_DNA"/>
</dbReference>